<comment type="caution">
    <text evidence="2">The sequence shown here is derived from an EMBL/GenBank/DDBJ whole genome shotgun (WGS) entry which is preliminary data.</text>
</comment>
<evidence type="ECO:0000313" key="3">
    <source>
        <dbReference type="Proteomes" id="UP001499990"/>
    </source>
</evidence>
<evidence type="ECO:0000256" key="1">
    <source>
        <dbReference type="SAM" id="MobiDB-lite"/>
    </source>
</evidence>
<evidence type="ECO:0000313" key="2">
    <source>
        <dbReference type="EMBL" id="GAA3368959.1"/>
    </source>
</evidence>
<dbReference type="Proteomes" id="UP001499990">
    <property type="component" value="Unassembled WGS sequence"/>
</dbReference>
<feature type="compositionally biased region" description="Basic and acidic residues" evidence="1">
    <location>
        <begin position="70"/>
        <end position="79"/>
    </location>
</feature>
<reference evidence="3" key="1">
    <citation type="journal article" date="2019" name="Int. J. Syst. Evol. Microbiol.">
        <title>The Global Catalogue of Microorganisms (GCM) 10K type strain sequencing project: providing services to taxonomists for standard genome sequencing and annotation.</title>
        <authorList>
            <consortium name="The Broad Institute Genomics Platform"/>
            <consortium name="The Broad Institute Genome Sequencing Center for Infectious Disease"/>
            <person name="Wu L."/>
            <person name="Ma J."/>
        </authorList>
    </citation>
    <scope>NUCLEOTIDE SEQUENCE [LARGE SCALE GENOMIC DNA]</scope>
    <source>
        <strain evidence="3">JCM 9651</strain>
    </source>
</reference>
<accession>A0ABP6S643</accession>
<keyword evidence="3" id="KW-1185">Reference proteome</keyword>
<sequence>MPATAPPDGADVRVVLGRLARSVWTCLVAYGSMWLPVDQNPFWEQYRQSGAPGPRPVNPVSVPGGGDGTDSDRKTLSAS</sequence>
<proteinExistence type="predicted"/>
<protein>
    <submittedName>
        <fullName evidence="2">Uncharacterized protein</fullName>
    </submittedName>
</protein>
<feature type="region of interest" description="Disordered" evidence="1">
    <location>
        <begin position="46"/>
        <end position="79"/>
    </location>
</feature>
<dbReference type="EMBL" id="BAAAYL010000001">
    <property type="protein sequence ID" value="GAA3368959.1"/>
    <property type="molecule type" value="Genomic_DNA"/>
</dbReference>
<name>A0ABP6S643_9ACTN</name>
<organism evidence="2 3">
    <name type="scientific">Streptomyces sannanensis</name>
    <dbReference type="NCBI Taxonomy" id="285536"/>
    <lineage>
        <taxon>Bacteria</taxon>
        <taxon>Bacillati</taxon>
        <taxon>Actinomycetota</taxon>
        <taxon>Actinomycetes</taxon>
        <taxon>Kitasatosporales</taxon>
        <taxon>Streptomycetaceae</taxon>
        <taxon>Streptomyces</taxon>
    </lineage>
</organism>
<gene>
    <name evidence="2" type="ORF">GCM10020367_09410</name>
</gene>